<dbReference type="InterPro" id="IPR002563">
    <property type="entry name" value="Flavin_Rdtase-like_dom"/>
</dbReference>
<dbReference type="PANTHER" id="PTHR43567">
    <property type="entry name" value="FLAVOREDOXIN-RELATED-RELATED"/>
    <property type="match status" value="1"/>
</dbReference>
<gene>
    <name evidence="3" type="ORF">DRI96_01580</name>
</gene>
<feature type="domain" description="Flavin reductase like" evidence="2">
    <location>
        <begin position="23"/>
        <end position="165"/>
    </location>
</feature>
<dbReference type="AlphaFoldDB" id="A0A662DJ76"/>
<protein>
    <submittedName>
        <fullName evidence="3">Flavin reductase family protein</fullName>
    </submittedName>
</protein>
<organism evidence="3 4">
    <name type="scientific">Aerophobetes bacterium</name>
    <dbReference type="NCBI Taxonomy" id="2030807"/>
    <lineage>
        <taxon>Bacteria</taxon>
        <taxon>Candidatus Aerophobota</taxon>
    </lineage>
</organism>
<comment type="similarity">
    <text evidence="1">Belongs to the flavoredoxin family.</text>
</comment>
<dbReference type="Gene3D" id="2.30.110.10">
    <property type="entry name" value="Electron Transport, Fmn-binding Protein, Chain A"/>
    <property type="match status" value="1"/>
</dbReference>
<dbReference type="GO" id="GO:0010181">
    <property type="term" value="F:FMN binding"/>
    <property type="evidence" value="ECO:0007669"/>
    <property type="project" value="InterPro"/>
</dbReference>
<name>A0A662DJ76_UNCAE</name>
<proteinExistence type="inferred from homology"/>
<dbReference type="Proteomes" id="UP000267654">
    <property type="component" value="Unassembled WGS sequence"/>
</dbReference>
<sequence>MEQINTGFLHYLKDTFEIMSKIGVFLISGNTDNPNVMAIGWGTAGIIWGKPVFIVLVRPSRYTFGLIEKTGEFTVNVPYPEMEEVVSFCGTVSGRDHDKFKEKNLTPLPGKKVKCPIIKESFIHYECRVVHKNDVIPRELFPDIPPEYYPEGDYHRVYFGEILAAYKD</sequence>
<dbReference type="EMBL" id="QMQB01000042">
    <property type="protein sequence ID" value="RLE14343.1"/>
    <property type="molecule type" value="Genomic_DNA"/>
</dbReference>
<reference evidence="3 4" key="1">
    <citation type="submission" date="2018-06" db="EMBL/GenBank/DDBJ databases">
        <title>Extensive metabolic versatility and redundancy in microbially diverse, dynamic hydrothermal sediments.</title>
        <authorList>
            <person name="Dombrowski N."/>
            <person name="Teske A."/>
            <person name="Baker B.J."/>
        </authorList>
    </citation>
    <scope>NUCLEOTIDE SEQUENCE [LARGE SCALE GENOMIC DNA]</scope>
    <source>
        <strain evidence="3">B19_G9</strain>
    </source>
</reference>
<evidence type="ECO:0000313" key="3">
    <source>
        <dbReference type="EMBL" id="RLE14343.1"/>
    </source>
</evidence>
<dbReference type="GO" id="GO:0016646">
    <property type="term" value="F:oxidoreductase activity, acting on the CH-NH group of donors, NAD or NADP as acceptor"/>
    <property type="evidence" value="ECO:0007669"/>
    <property type="project" value="UniProtKB-ARBA"/>
</dbReference>
<accession>A0A662DJ76</accession>
<comment type="caution">
    <text evidence="3">The sequence shown here is derived from an EMBL/GenBank/DDBJ whole genome shotgun (WGS) entry which is preliminary data.</text>
</comment>
<dbReference type="Pfam" id="PF01613">
    <property type="entry name" value="Flavin_Reduct"/>
    <property type="match status" value="1"/>
</dbReference>
<dbReference type="InterPro" id="IPR052174">
    <property type="entry name" value="Flavoredoxin"/>
</dbReference>
<evidence type="ECO:0000256" key="1">
    <source>
        <dbReference type="ARBA" id="ARBA00038054"/>
    </source>
</evidence>
<evidence type="ECO:0000259" key="2">
    <source>
        <dbReference type="Pfam" id="PF01613"/>
    </source>
</evidence>
<evidence type="ECO:0000313" key="4">
    <source>
        <dbReference type="Proteomes" id="UP000267654"/>
    </source>
</evidence>
<dbReference type="InterPro" id="IPR012349">
    <property type="entry name" value="Split_barrel_FMN-bd"/>
</dbReference>
<dbReference type="SUPFAM" id="SSF50475">
    <property type="entry name" value="FMN-binding split barrel"/>
    <property type="match status" value="1"/>
</dbReference>
<dbReference type="PANTHER" id="PTHR43567:SF5">
    <property type="entry name" value="HYPOTHETICAL CYTOSOLIC PROTEIN"/>
    <property type="match status" value="1"/>
</dbReference>